<dbReference type="PANTHER" id="PTHR45228">
    <property type="entry name" value="CYCLIC DI-GMP PHOSPHODIESTERASE TM_0186-RELATED"/>
    <property type="match status" value="1"/>
</dbReference>
<evidence type="ECO:0000313" key="2">
    <source>
        <dbReference type="EMBL" id="MFC6663424.1"/>
    </source>
</evidence>
<dbReference type="EMBL" id="JBHSWB010000003">
    <property type="protein sequence ID" value="MFC6663424.1"/>
    <property type="molecule type" value="Genomic_DNA"/>
</dbReference>
<dbReference type="RefSeq" id="WP_224607340.1">
    <property type="nucleotide sequence ID" value="NZ_JAIQXV010000006.1"/>
</dbReference>
<dbReference type="InterPro" id="IPR052020">
    <property type="entry name" value="Cyclic_di-GMP/3'3'-cGAMP_PDE"/>
</dbReference>
<feature type="domain" description="HD-GYP" evidence="1">
    <location>
        <begin position="182"/>
        <end position="375"/>
    </location>
</feature>
<dbReference type="Proteomes" id="UP001596317">
    <property type="component" value="Unassembled WGS sequence"/>
</dbReference>
<evidence type="ECO:0000313" key="3">
    <source>
        <dbReference type="Proteomes" id="UP001596317"/>
    </source>
</evidence>
<dbReference type="PROSITE" id="PS51832">
    <property type="entry name" value="HD_GYP"/>
    <property type="match status" value="1"/>
</dbReference>
<organism evidence="2 3">
    <name type="scientific">Deinococcus multiflagellatus</name>
    <dbReference type="NCBI Taxonomy" id="1656887"/>
    <lineage>
        <taxon>Bacteria</taxon>
        <taxon>Thermotogati</taxon>
        <taxon>Deinococcota</taxon>
        <taxon>Deinococci</taxon>
        <taxon>Deinococcales</taxon>
        <taxon>Deinococcaceae</taxon>
        <taxon>Deinococcus</taxon>
    </lineage>
</organism>
<dbReference type="Gene3D" id="3.30.450.40">
    <property type="match status" value="1"/>
</dbReference>
<proteinExistence type="predicted"/>
<dbReference type="Gene3D" id="1.10.3210.10">
    <property type="entry name" value="Hypothetical protein af1432"/>
    <property type="match status" value="1"/>
</dbReference>
<reference evidence="3" key="1">
    <citation type="journal article" date="2019" name="Int. J. Syst. Evol. Microbiol.">
        <title>The Global Catalogue of Microorganisms (GCM) 10K type strain sequencing project: providing services to taxonomists for standard genome sequencing and annotation.</title>
        <authorList>
            <consortium name="The Broad Institute Genomics Platform"/>
            <consortium name="The Broad Institute Genome Sequencing Center for Infectious Disease"/>
            <person name="Wu L."/>
            <person name="Ma J."/>
        </authorList>
    </citation>
    <scope>NUCLEOTIDE SEQUENCE [LARGE SCALE GENOMIC DNA]</scope>
    <source>
        <strain evidence="3">CCUG 63830</strain>
    </source>
</reference>
<dbReference type="Pfam" id="PF13185">
    <property type="entry name" value="GAF_2"/>
    <property type="match status" value="1"/>
</dbReference>
<dbReference type="SUPFAM" id="SSF55781">
    <property type="entry name" value="GAF domain-like"/>
    <property type="match status" value="1"/>
</dbReference>
<protein>
    <submittedName>
        <fullName evidence="2">HD domain-containing phosphohydrolase</fullName>
    </submittedName>
</protein>
<gene>
    <name evidence="2" type="ORF">ACFP90_25690</name>
</gene>
<dbReference type="Pfam" id="PF13487">
    <property type="entry name" value="HD_5"/>
    <property type="match status" value="1"/>
</dbReference>
<sequence length="375" mass="40372">MTGPAADDHHPPAGEQAAQDMLHLTQLVLAAQTLAAGVTPTLEKLVRDTAAQGSAYFQLESRDLSYRVRAATGEMPATPGMQAIAAHGLPAETPLLQALAASRQPLFFDDTRSRHETAGLPELGVASVAAAPVRASDGRLLGAFLMHTLDPHCWQPTEVALLTLVSGTVAALSGRLAAEEDARQAREAALRALGLMLEARDGETHGHTDRVTRLALRAGQALGWDPDRLEALRWGAYLHDIGKIAIPDAVLLKPGRLTEEEWVTMRSHVEAGERFARALAFLPPLALNVIQDHHEHWSGQGYPAGKQAEGISVEGRLFALCDVYDALTSERPYKRAWTHEAAVAELRAQAGQQFDPELVEVVIRAAEDRGDALLA</sequence>
<dbReference type="InterPro" id="IPR003018">
    <property type="entry name" value="GAF"/>
</dbReference>
<dbReference type="InterPro" id="IPR006675">
    <property type="entry name" value="HDIG_dom"/>
</dbReference>
<dbReference type="NCBIfam" id="TIGR00277">
    <property type="entry name" value="HDIG"/>
    <property type="match status" value="1"/>
</dbReference>
<dbReference type="SUPFAM" id="SSF109604">
    <property type="entry name" value="HD-domain/PDEase-like"/>
    <property type="match status" value="1"/>
</dbReference>
<evidence type="ECO:0000259" key="1">
    <source>
        <dbReference type="PROSITE" id="PS51832"/>
    </source>
</evidence>
<dbReference type="SMART" id="SM00471">
    <property type="entry name" value="HDc"/>
    <property type="match status" value="1"/>
</dbReference>
<keyword evidence="3" id="KW-1185">Reference proteome</keyword>
<dbReference type="PANTHER" id="PTHR45228:SF8">
    <property type="entry name" value="TWO-COMPONENT RESPONSE REGULATOR-RELATED"/>
    <property type="match status" value="1"/>
</dbReference>
<comment type="caution">
    <text evidence="2">The sequence shown here is derived from an EMBL/GenBank/DDBJ whole genome shotgun (WGS) entry which is preliminary data.</text>
</comment>
<dbReference type="InterPro" id="IPR029016">
    <property type="entry name" value="GAF-like_dom_sf"/>
</dbReference>
<dbReference type="InterPro" id="IPR037522">
    <property type="entry name" value="HD_GYP_dom"/>
</dbReference>
<accession>A0ABW1ZUE6</accession>
<dbReference type="InterPro" id="IPR003607">
    <property type="entry name" value="HD/PDEase_dom"/>
</dbReference>
<dbReference type="CDD" id="cd00077">
    <property type="entry name" value="HDc"/>
    <property type="match status" value="1"/>
</dbReference>
<name>A0ABW1ZUE6_9DEIO</name>